<feature type="region of interest" description="Disordered" evidence="1">
    <location>
        <begin position="1"/>
        <end position="22"/>
    </location>
</feature>
<name>A0A4Y2TTN1_ARAVE</name>
<dbReference type="EMBL" id="BGPR01030347">
    <property type="protein sequence ID" value="GBO02790.1"/>
    <property type="molecule type" value="Genomic_DNA"/>
</dbReference>
<protein>
    <submittedName>
        <fullName evidence="2">Uncharacterized protein</fullName>
    </submittedName>
</protein>
<keyword evidence="3" id="KW-1185">Reference proteome</keyword>
<reference evidence="2 3" key="1">
    <citation type="journal article" date="2019" name="Sci. Rep.">
        <title>Orb-weaving spider Araneus ventricosus genome elucidates the spidroin gene catalogue.</title>
        <authorList>
            <person name="Kono N."/>
            <person name="Nakamura H."/>
            <person name="Ohtoshi R."/>
            <person name="Moran D.A.P."/>
            <person name="Shinohara A."/>
            <person name="Yoshida Y."/>
            <person name="Fujiwara M."/>
            <person name="Mori M."/>
            <person name="Tomita M."/>
            <person name="Arakawa K."/>
        </authorList>
    </citation>
    <scope>NUCLEOTIDE SEQUENCE [LARGE SCALE GENOMIC DNA]</scope>
</reference>
<feature type="compositionally biased region" description="Low complexity" evidence="1">
    <location>
        <begin position="1"/>
        <end position="19"/>
    </location>
</feature>
<comment type="caution">
    <text evidence="2">The sequence shown here is derived from an EMBL/GenBank/DDBJ whole genome shotgun (WGS) entry which is preliminary data.</text>
</comment>
<evidence type="ECO:0000313" key="2">
    <source>
        <dbReference type="EMBL" id="GBO02790.1"/>
    </source>
</evidence>
<evidence type="ECO:0000256" key="1">
    <source>
        <dbReference type="SAM" id="MobiDB-lite"/>
    </source>
</evidence>
<dbReference type="Proteomes" id="UP000499080">
    <property type="component" value="Unassembled WGS sequence"/>
</dbReference>
<gene>
    <name evidence="2" type="ORF">AVEN_171988_1</name>
</gene>
<dbReference type="AlphaFoldDB" id="A0A4Y2TTN1"/>
<organism evidence="2 3">
    <name type="scientific">Araneus ventricosus</name>
    <name type="common">Orbweaver spider</name>
    <name type="synonym">Epeira ventricosa</name>
    <dbReference type="NCBI Taxonomy" id="182803"/>
    <lineage>
        <taxon>Eukaryota</taxon>
        <taxon>Metazoa</taxon>
        <taxon>Ecdysozoa</taxon>
        <taxon>Arthropoda</taxon>
        <taxon>Chelicerata</taxon>
        <taxon>Arachnida</taxon>
        <taxon>Araneae</taxon>
        <taxon>Araneomorphae</taxon>
        <taxon>Entelegynae</taxon>
        <taxon>Araneoidea</taxon>
        <taxon>Araneidae</taxon>
        <taxon>Araneus</taxon>
    </lineage>
</organism>
<accession>A0A4Y2TTN1</accession>
<sequence length="145" mass="15761">MGWPFGPSSQNRGSSSKSGFDPFHEAISSQDTDFSYEIRFCSTLALQSGQESSVNPFCALQAISVKAWIFTESSLVAPSHSSQARSFPTKSGLVAPDPLIRASDLLKSSLVAPNLFQSVRRGDRGNTEREGNDSLLFQVAQLHHI</sequence>
<proteinExistence type="predicted"/>
<evidence type="ECO:0000313" key="3">
    <source>
        <dbReference type="Proteomes" id="UP000499080"/>
    </source>
</evidence>